<dbReference type="CDD" id="cd07377">
    <property type="entry name" value="WHTH_GntR"/>
    <property type="match status" value="1"/>
</dbReference>
<dbReference type="Pfam" id="PF00392">
    <property type="entry name" value="GntR"/>
    <property type="match status" value="1"/>
</dbReference>
<dbReference type="PANTHER" id="PTHR46577:SF2">
    <property type="entry name" value="TRANSCRIPTIONAL REGULATORY PROTEIN"/>
    <property type="match status" value="1"/>
</dbReference>
<keyword evidence="4" id="KW-0238">DNA-binding</keyword>
<evidence type="ECO:0000256" key="5">
    <source>
        <dbReference type="ARBA" id="ARBA00023163"/>
    </source>
</evidence>
<dbReference type="InterPro" id="IPR004839">
    <property type="entry name" value="Aminotransferase_I/II_large"/>
</dbReference>
<organism evidence="8 9">
    <name type="scientific">Mycobacteroides abscessus subsp. bolletii CRM-0020</name>
    <dbReference type="NCBI Taxonomy" id="1306401"/>
    <lineage>
        <taxon>Bacteria</taxon>
        <taxon>Bacillati</taxon>
        <taxon>Actinomycetota</taxon>
        <taxon>Actinomycetes</taxon>
        <taxon>Mycobacteriales</taxon>
        <taxon>Mycobacteriaceae</taxon>
        <taxon>Mycobacteroides</taxon>
        <taxon>Mycobacteroides abscessus</taxon>
    </lineage>
</organism>
<comment type="similarity">
    <text evidence="1">In the C-terminal section; belongs to the class-I pyridoxal-phosphate-dependent aminotransferase family.</text>
</comment>
<dbReference type="GO" id="GO:0003677">
    <property type="term" value="F:DNA binding"/>
    <property type="evidence" value="ECO:0007669"/>
    <property type="project" value="UniProtKB-KW"/>
</dbReference>
<protein>
    <submittedName>
        <fullName evidence="8">GntR family transcriptional regulator</fullName>
    </submittedName>
</protein>
<gene>
    <name evidence="8" type="ORF">J108_03820</name>
</gene>
<proteinExistence type="inferred from homology"/>
<dbReference type="InterPro" id="IPR000524">
    <property type="entry name" value="Tscrpt_reg_HTH_GntR"/>
</dbReference>
<evidence type="ECO:0000256" key="2">
    <source>
        <dbReference type="ARBA" id="ARBA00022898"/>
    </source>
</evidence>
<keyword evidence="5" id="KW-0804">Transcription</keyword>
<dbReference type="PANTHER" id="PTHR46577">
    <property type="entry name" value="HTH-TYPE TRANSCRIPTIONAL REGULATORY PROTEIN GABR"/>
    <property type="match status" value="1"/>
</dbReference>
<dbReference type="EMBL" id="ATFQ01000006">
    <property type="protein sequence ID" value="EPQ24830.1"/>
    <property type="molecule type" value="Genomic_DNA"/>
</dbReference>
<evidence type="ECO:0000256" key="6">
    <source>
        <dbReference type="SAM" id="MobiDB-lite"/>
    </source>
</evidence>
<accession>A0A829I049</accession>
<evidence type="ECO:0000259" key="7">
    <source>
        <dbReference type="PROSITE" id="PS50949"/>
    </source>
</evidence>
<name>A0A829I049_9MYCO</name>
<evidence type="ECO:0000256" key="4">
    <source>
        <dbReference type="ARBA" id="ARBA00023125"/>
    </source>
</evidence>
<dbReference type="SUPFAM" id="SSF53383">
    <property type="entry name" value="PLP-dependent transferases"/>
    <property type="match status" value="1"/>
</dbReference>
<comment type="caution">
    <text evidence="8">The sequence shown here is derived from an EMBL/GenBank/DDBJ whole genome shotgun (WGS) entry which is preliminary data.</text>
</comment>
<dbReference type="CDD" id="cd00609">
    <property type="entry name" value="AAT_like"/>
    <property type="match status" value="1"/>
</dbReference>
<evidence type="ECO:0000256" key="1">
    <source>
        <dbReference type="ARBA" id="ARBA00005384"/>
    </source>
</evidence>
<dbReference type="Pfam" id="PF00155">
    <property type="entry name" value="Aminotran_1_2"/>
    <property type="match status" value="1"/>
</dbReference>
<dbReference type="InterPro" id="IPR015422">
    <property type="entry name" value="PyrdxlP-dep_Trfase_small"/>
</dbReference>
<feature type="region of interest" description="Disordered" evidence="6">
    <location>
        <begin position="60"/>
        <end position="81"/>
    </location>
</feature>
<keyword evidence="2" id="KW-0663">Pyridoxal phosphate</keyword>
<dbReference type="Gene3D" id="1.10.10.10">
    <property type="entry name" value="Winged helix-like DNA-binding domain superfamily/Winged helix DNA-binding domain"/>
    <property type="match status" value="1"/>
</dbReference>
<dbReference type="InterPro" id="IPR015421">
    <property type="entry name" value="PyrdxlP-dep_Trfase_major"/>
</dbReference>
<keyword evidence="3" id="KW-0805">Transcription regulation</keyword>
<sequence>MDDDSSHRQVAEQVRGEILALAPGSRIASHRELVRRFHVSASTVADALSLLAQQGLIESRPGAGSFRTENRPTPRPGDTSWQETALELSPQDDSAPGIRRVFDAPGLLTTLTPSAADVIDLNGGYLHPDLQPLSMLTASLSRAARRAGAWDRPPPGGLPELRDWFAAELGGGLGRQDILICGAGQSALSTSLRALCQPGDPVLLESPCYPGATAAARAAGLRPIAIPLDISGIRPDRLDEALSHTNARAIVVQPLFQNPTGASLTPQRRDELREIARRHGAFLIEDDFARYMAHDDGKPLVPPLISDDPDGTVVHIRSMTKVTSPNLRVGAIAARGPVMARLRAASVIDTMLVPAPLQYTTLEVVTSPSWRRGLATLGKTLKHRRATARDAIAAAFPTELTHYPRGGYHLWVSLPPQSDSRQFAAEALTRGVAITPGDNYFTSGGGSPHIRISYVAAPSPADISEGIRRLEPLVSKYICEGAGQ</sequence>
<evidence type="ECO:0000313" key="8">
    <source>
        <dbReference type="EMBL" id="EPQ24830.1"/>
    </source>
</evidence>
<dbReference type="Gene3D" id="3.90.1150.10">
    <property type="entry name" value="Aspartate Aminotransferase, domain 1"/>
    <property type="match status" value="1"/>
</dbReference>
<dbReference type="RefSeq" id="WP_005127620.1">
    <property type="nucleotide sequence ID" value="NZ_ATFQ01000006.1"/>
</dbReference>
<dbReference type="Gene3D" id="3.40.640.10">
    <property type="entry name" value="Type I PLP-dependent aspartate aminotransferase-like (Major domain)"/>
    <property type="match status" value="1"/>
</dbReference>
<dbReference type="SMART" id="SM00345">
    <property type="entry name" value="HTH_GNTR"/>
    <property type="match status" value="1"/>
</dbReference>
<evidence type="ECO:0000256" key="3">
    <source>
        <dbReference type="ARBA" id="ARBA00023015"/>
    </source>
</evidence>
<evidence type="ECO:0000313" key="9">
    <source>
        <dbReference type="Proteomes" id="UP000014969"/>
    </source>
</evidence>
<dbReference type="Proteomes" id="UP000014969">
    <property type="component" value="Unassembled WGS sequence"/>
</dbReference>
<dbReference type="AlphaFoldDB" id="A0A829I049"/>
<dbReference type="SUPFAM" id="SSF46785">
    <property type="entry name" value="Winged helix' DNA-binding domain"/>
    <property type="match status" value="1"/>
</dbReference>
<dbReference type="PROSITE" id="PS50949">
    <property type="entry name" value="HTH_GNTR"/>
    <property type="match status" value="1"/>
</dbReference>
<dbReference type="GO" id="GO:0003700">
    <property type="term" value="F:DNA-binding transcription factor activity"/>
    <property type="evidence" value="ECO:0007669"/>
    <property type="project" value="InterPro"/>
</dbReference>
<dbReference type="GO" id="GO:0030170">
    <property type="term" value="F:pyridoxal phosphate binding"/>
    <property type="evidence" value="ECO:0007669"/>
    <property type="project" value="InterPro"/>
</dbReference>
<dbReference type="InterPro" id="IPR036388">
    <property type="entry name" value="WH-like_DNA-bd_sf"/>
</dbReference>
<reference evidence="8 9" key="1">
    <citation type="journal article" date="2013" name="Genome Announc.">
        <title>Genome Sequence of an Epidemic Isolate of Mycobacterium abscessus subsp. bolletii from Rio de Janeiro, Brazil.</title>
        <authorList>
            <person name="Davidson R.M."/>
            <person name="Reynolds P.R."/>
            <person name="Farias-Hesson E."/>
            <person name="Duarte R.S."/>
            <person name="Jackson M."/>
            <person name="Strong M."/>
        </authorList>
    </citation>
    <scope>NUCLEOTIDE SEQUENCE [LARGE SCALE GENOMIC DNA]</scope>
    <source>
        <strain evidence="8 9">CRM-0020</strain>
    </source>
</reference>
<dbReference type="InterPro" id="IPR036390">
    <property type="entry name" value="WH_DNA-bd_sf"/>
</dbReference>
<feature type="domain" description="HTH gntR-type" evidence="7">
    <location>
        <begin position="4"/>
        <end position="70"/>
    </location>
</feature>
<dbReference type="InterPro" id="IPR051446">
    <property type="entry name" value="HTH_trans_reg/aminotransferase"/>
</dbReference>
<dbReference type="InterPro" id="IPR015424">
    <property type="entry name" value="PyrdxlP-dep_Trfase"/>
</dbReference>